<gene>
    <name evidence="1" type="ORF">JI435_431540</name>
</gene>
<reference evidence="2" key="1">
    <citation type="journal article" date="2021" name="BMC Genomics">
        <title>Chromosome-level genome assembly and manually-curated proteome of model necrotroph Parastagonospora nodorum Sn15 reveals a genome-wide trove of candidate effector homologs, and redundancy of virulence-related functions within an accessory chromosome.</title>
        <authorList>
            <person name="Bertazzoni S."/>
            <person name="Jones D.A.B."/>
            <person name="Phan H.T."/>
            <person name="Tan K.-C."/>
            <person name="Hane J.K."/>
        </authorList>
    </citation>
    <scope>NUCLEOTIDE SEQUENCE [LARGE SCALE GENOMIC DNA]</scope>
    <source>
        <strain evidence="2">SN15 / ATCC MYA-4574 / FGSC 10173)</strain>
    </source>
</reference>
<evidence type="ECO:0000313" key="1">
    <source>
        <dbReference type="EMBL" id="QRC94921.1"/>
    </source>
</evidence>
<dbReference type="VEuPathDB" id="FungiDB:JI435_431540"/>
<proteinExistence type="predicted"/>
<name>A0A7U2I030_PHANO</name>
<sequence length="466" mass="50777">MCYIISLRGEIRTSFSQRRALSRSSASCLNAPKVIHGFQGYICFFKLPSFYTLTLFYSEFLEPFSQISEQVFFKSSVHYSKSIPISAELHNMYLWVGHSLSVLSALWLSRFSIVSGAGESASGAVVPTLTVSSFPLFSTAVLTSATPPPSIPSATRLSVSYTPTTLATASSSTAQNAVTASAAQSQRTGSPTPSLLNHTEVFFWGGEEGQNYGNAVVVNHCKIPMFLSSVGSHRLGGFRDANNDSTSWGTKPEEDIHPIKAGETYTEPYRTTCAIYVNSTKPSYCWPEDKLGGQGISIKISADEHNFTNILQFEYALVRNPLRGDSYRRLDYDISLLDCGNPLVYTQEYKVYIPTSSTSGAIAVSTATGVAHIDGYRDVSQLTDAKATNEDHTLKVKYCPGYEGGLNVTFSNAPNATCPHLICDGKQVCKDIYTFDRSREGEATKACNEVYHGDIVLHLCAGLVAT</sequence>
<dbReference type="AlphaFoldDB" id="A0A7U2I030"/>
<evidence type="ECO:0000313" key="2">
    <source>
        <dbReference type="Proteomes" id="UP000663193"/>
    </source>
</evidence>
<accession>A0A7U2I030</accession>
<dbReference type="Proteomes" id="UP000663193">
    <property type="component" value="Chromosome 5"/>
</dbReference>
<organism evidence="1 2">
    <name type="scientific">Phaeosphaeria nodorum (strain SN15 / ATCC MYA-4574 / FGSC 10173)</name>
    <name type="common">Glume blotch fungus</name>
    <name type="synonym">Parastagonospora nodorum</name>
    <dbReference type="NCBI Taxonomy" id="321614"/>
    <lineage>
        <taxon>Eukaryota</taxon>
        <taxon>Fungi</taxon>
        <taxon>Dikarya</taxon>
        <taxon>Ascomycota</taxon>
        <taxon>Pezizomycotina</taxon>
        <taxon>Dothideomycetes</taxon>
        <taxon>Pleosporomycetidae</taxon>
        <taxon>Pleosporales</taxon>
        <taxon>Pleosporineae</taxon>
        <taxon>Phaeosphaeriaceae</taxon>
        <taxon>Parastagonospora</taxon>
    </lineage>
</organism>
<keyword evidence="2" id="KW-1185">Reference proteome</keyword>
<dbReference type="EMBL" id="CP069027">
    <property type="protein sequence ID" value="QRC94921.1"/>
    <property type="molecule type" value="Genomic_DNA"/>
</dbReference>
<protein>
    <submittedName>
        <fullName evidence="1">Uncharacterized protein</fullName>
    </submittedName>
</protein>
<dbReference type="OrthoDB" id="3773432at2759"/>